<dbReference type="RefSeq" id="WP_097155683.1">
    <property type="nucleotide sequence ID" value="NZ_OBEL01000007.1"/>
</dbReference>
<keyword evidence="2" id="KW-1185">Reference proteome</keyword>
<dbReference type="Proteomes" id="UP000219439">
    <property type="component" value="Unassembled WGS sequence"/>
</dbReference>
<dbReference type="InterPro" id="IPR053759">
    <property type="entry name" value="CDI_Immunity_Comp"/>
</dbReference>
<dbReference type="EMBL" id="OBEL01000007">
    <property type="protein sequence ID" value="SNZ21310.1"/>
    <property type="molecule type" value="Genomic_DNA"/>
</dbReference>
<evidence type="ECO:0000313" key="1">
    <source>
        <dbReference type="EMBL" id="SNZ21310.1"/>
    </source>
</evidence>
<sequence>MSSAIFFHTSLDVKELEKRLKQIEAKHPELFEIYFQIDPPLASDRETKEVMLEQGFDFDTVSFFMADLRNEHDVAEQDGADMMKREFSDVEFIALFDNETIM</sequence>
<gene>
    <name evidence="1" type="ORF">SAMN06265368_4427</name>
</gene>
<name>A0A285PHU3_9HYPH</name>
<protein>
    <recommendedName>
        <fullName evidence="3">EthD domain-containing protein</fullName>
    </recommendedName>
</protein>
<proteinExistence type="predicted"/>
<reference evidence="1 2" key="1">
    <citation type="submission" date="2017-09" db="EMBL/GenBank/DDBJ databases">
        <authorList>
            <person name="Ehlers B."/>
            <person name="Leendertz F.H."/>
        </authorList>
    </citation>
    <scope>NUCLEOTIDE SEQUENCE [LARGE SCALE GENOMIC DNA]</scope>
    <source>
        <strain evidence="1 2">DSM 18289</strain>
    </source>
</reference>
<dbReference type="AlphaFoldDB" id="A0A285PHU3"/>
<organism evidence="1 2">
    <name type="scientific">Cohaesibacter gelatinilyticus</name>
    <dbReference type="NCBI Taxonomy" id="372072"/>
    <lineage>
        <taxon>Bacteria</taxon>
        <taxon>Pseudomonadati</taxon>
        <taxon>Pseudomonadota</taxon>
        <taxon>Alphaproteobacteria</taxon>
        <taxon>Hyphomicrobiales</taxon>
        <taxon>Cohaesibacteraceae</taxon>
    </lineage>
</organism>
<evidence type="ECO:0000313" key="2">
    <source>
        <dbReference type="Proteomes" id="UP000219439"/>
    </source>
</evidence>
<dbReference type="Gene3D" id="3.30.70.2920">
    <property type="match status" value="1"/>
</dbReference>
<evidence type="ECO:0008006" key="3">
    <source>
        <dbReference type="Google" id="ProtNLM"/>
    </source>
</evidence>
<accession>A0A285PHU3</accession>